<feature type="transmembrane region" description="Helical" evidence="1">
    <location>
        <begin position="300"/>
        <end position="318"/>
    </location>
</feature>
<accession>A0ABZ2LNP0</accession>
<reference evidence="2 3" key="1">
    <citation type="submission" date="2021-12" db="EMBL/GenBank/DDBJ databases">
        <title>Discovery of the Pendulisporaceae a myxobacterial family with distinct sporulation behavior and unique specialized metabolism.</title>
        <authorList>
            <person name="Garcia R."/>
            <person name="Popoff A."/>
            <person name="Bader C.D."/>
            <person name="Loehr J."/>
            <person name="Walesch S."/>
            <person name="Walt C."/>
            <person name="Boldt J."/>
            <person name="Bunk B."/>
            <person name="Haeckl F.J.F.P.J."/>
            <person name="Gunesch A.P."/>
            <person name="Birkelbach J."/>
            <person name="Nuebel U."/>
            <person name="Pietschmann T."/>
            <person name="Bach T."/>
            <person name="Mueller R."/>
        </authorList>
    </citation>
    <scope>NUCLEOTIDE SEQUENCE [LARGE SCALE GENOMIC DNA]</scope>
    <source>
        <strain evidence="2 3">MSr11954</strain>
    </source>
</reference>
<feature type="transmembrane region" description="Helical" evidence="1">
    <location>
        <begin position="409"/>
        <end position="429"/>
    </location>
</feature>
<keyword evidence="3" id="KW-1185">Reference proteome</keyword>
<feature type="transmembrane region" description="Helical" evidence="1">
    <location>
        <begin position="356"/>
        <end position="373"/>
    </location>
</feature>
<feature type="transmembrane region" description="Helical" evidence="1">
    <location>
        <begin position="69"/>
        <end position="88"/>
    </location>
</feature>
<feature type="transmembrane region" description="Helical" evidence="1">
    <location>
        <begin position="38"/>
        <end position="57"/>
    </location>
</feature>
<feature type="transmembrane region" description="Helical" evidence="1">
    <location>
        <begin position="100"/>
        <end position="120"/>
    </location>
</feature>
<feature type="transmembrane region" description="Helical" evidence="1">
    <location>
        <begin position="205"/>
        <end position="224"/>
    </location>
</feature>
<feature type="transmembrane region" description="Helical" evidence="1">
    <location>
        <begin position="436"/>
        <end position="454"/>
    </location>
</feature>
<dbReference type="Proteomes" id="UP001370348">
    <property type="component" value="Chromosome"/>
</dbReference>
<evidence type="ECO:0000256" key="1">
    <source>
        <dbReference type="SAM" id="Phobius"/>
    </source>
</evidence>
<feature type="transmembrane region" description="Helical" evidence="1">
    <location>
        <begin position="132"/>
        <end position="152"/>
    </location>
</feature>
<proteinExistence type="predicted"/>
<feature type="transmembrane region" description="Helical" evidence="1">
    <location>
        <begin position="7"/>
        <end position="26"/>
    </location>
</feature>
<keyword evidence="1" id="KW-1133">Transmembrane helix</keyword>
<gene>
    <name evidence="2" type="ORF">LZC94_32360</name>
</gene>
<evidence type="ECO:0000313" key="3">
    <source>
        <dbReference type="Proteomes" id="UP001370348"/>
    </source>
</evidence>
<keyword evidence="1" id="KW-0812">Transmembrane</keyword>
<organism evidence="2 3">
    <name type="scientific">Pendulispora albinea</name>
    <dbReference type="NCBI Taxonomy" id="2741071"/>
    <lineage>
        <taxon>Bacteria</taxon>
        <taxon>Pseudomonadati</taxon>
        <taxon>Myxococcota</taxon>
        <taxon>Myxococcia</taxon>
        <taxon>Myxococcales</taxon>
        <taxon>Sorangiineae</taxon>
        <taxon>Pendulisporaceae</taxon>
        <taxon>Pendulispora</taxon>
    </lineage>
</organism>
<keyword evidence="1" id="KW-0472">Membrane</keyword>
<name>A0ABZ2LNP0_9BACT</name>
<evidence type="ECO:0000313" key="2">
    <source>
        <dbReference type="EMBL" id="WXB12528.1"/>
    </source>
</evidence>
<feature type="transmembrane region" description="Helical" evidence="1">
    <location>
        <begin position="324"/>
        <end position="349"/>
    </location>
</feature>
<sequence>MPTLPREIGWLLIIVYVFGLVMLMTVGFRDGSFAGTPFFLILGCGALLAIQFARLVAKRSFQHDSARPTLTLTAIALTVFVVATFADARLLLDAEKTPRFIRITHAGQVVLLASYLPSVLRGVPERRLWGEVRFGLFALFLVLSGISVMILSPRPHGGAFSMNTEAVQALLHGENPYRALALPLGSDPPTVLYTSTLAFLVFHDIRWAPLVTLVATGFAMRFIARRGVRPRPSAKHAGDVTTAKASPAANAAASLQAPGARSSVSEMRPASSLPFPGLAEDAPALMLWLTPKAYFFVEQAYTDILPVAFLAFALVAHLHEKRLLTAAFLGLALSAKQSMIWLVPLVILLGFDLGEWAIFLGTAGLTIAPFAIWDLHTTVRFLSDLYGTPSQTSIDGITPTTWFYQRYGLAPRSAPGLLSAAIVSALAAWRAPRTRYAFSLSAMVAFFAFCVLGRSTFVGSYFFLTALASLTAAIAVGERFELG</sequence>
<dbReference type="EMBL" id="CP089984">
    <property type="protein sequence ID" value="WXB12528.1"/>
    <property type="molecule type" value="Genomic_DNA"/>
</dbReference>
<dbReference type="RefSeq" id="WP_394822150.1">
    <property type="nucleotide sequence ID" value="NZ_CP089984.1"/>
</dbReference>
<protein>
    <submittedName>
        <fullName evidence="2">Uncharacterized protein</fullName>
    </submittedName>
</protein>